<sequence>GMVTNSILRDKPSSKIFASASNVWYPITENVDLVSKLKRRENKMRANKRPVDEEEEEEVKGVAKDAGSRIEESRLRVFGERIRLSFDDSAGSWFEDTVGGSFVPSAMYISQNQIGSKVHSPNSPSSSKEVHTRKIH</sequence>
<evidence type="ECO:0000313" key="3">
    <source>
        <dbReference type="Proteomes" id="UP000752696"/>
    </source>
</evidence>
<keyword evidence="3" id="KW-1185">Reference proteome</keyword>
<feature type="region of interest" description="Disordered" evidence="1">
    <location>
        <begin position="113"/>
        <end position="136"/>
    </location>
</feature>
<reference evidence="2" key="1">
    <citation type="submission" date="2020-07" db="EMBL/GenBank/DDBJ databases">
        <authorList>
            <person name="Nazaruddin N."/>
        </authorList>
    </citation>
    <scope>NUCLEOTIDE SEQUENCE</scope>
</reference>
<evidence type="ECO:0000256" key="1">
    <source>
        <dbReference type="SAM" id="MobiDB-lite"/>
    </source>
</evidence>
<dbReference type="AlphaFoldDB" id="A0A6V7H7N7"/>
<name>A0A6V7H7N7_9HYME</name>
<organism evidence="2 3">
    <name type="scientific">Heterotrigona itama</name>
    <dbReference type="NCBI Taxonomy" id="395501"/>
    <lineage>
        <taxon>Eukaryota</taxon>
        <taxon>Metazoa</taxon>
        <taxon>Ecdysozoa</taxon>
        <taxon>Arthropoda</taxon>
        <taxon>Hexapoda</taxon>
        <taxon>Insecta</taxon>
        <taxon>Pterygota</taxon>
        <taxon>Neoptera</taxon>
        <taxon>Endopterygota</taxon>
        <taxon>Hymenoptera</taxon>
        <taxon>Apocrita</taxon>
        <taxon>Aculeata</taxon>
        <taxon>Apoidea</taxon>
        <taxon>Anthophila</taxon>
        <taxon>Apidae</taxon>
        <taxon>Heterotrigona</taxon>
    </lineage>
</organism>
<proteinExistence type="predicted"/>
<protein>
    <submittedName>
        <fullName evidence="2">Uncharacterized protein</fullName>
    </submittedName>
</protein>
<comment type="caution">
    <text evidence="2">The sequence shown here is derived from an EMBL/GenBank/DDBJ whole genome shotgun (WGS) entry which is preliminary data.</text>
</comment>
<accession>A0A6V7H7N7</accession>
<feature type="non-terminal residue" evidence="2">
    <location>
        <position position="1"/>
    </location>
</feature>
<dbReference type="EMBL" id="CAJDYZ010008596">
    <property type="protein sequence ID" value="CAD1475565.1"/>
    <property type="molecule type" value="Genomic_DNA"/>
</dbReference>
<feature type="compositionally biased region" description="Low complexity" evidence="1">
    <location>
        <begin position="116"/>
        <end position="127"/>
    </location>
</feature>
<dbReference type="Proteomes" id="UP000752696">
    <property type="component" value="Unassembled WGS sequence"/>
</dbReference>
<evidence type="ECO:0000313" key="2">
    <source>
        <dbReference type="EMBL" id="CAD1475565.1"/>
    </source>
</evidence>
<feature type="region of interest" description="Disordered" evidence="1">
    <location>
        <begin position="42"/>
        <end position="66"/>
    </location>
</feature>
<gene>
    <name evidence="2" type="ORF">MHI_LOCUS582044</name>
</gene>